<evidence type="ECO:0000313" key="3">
    <source>
        <dbReference type="EMBL" id="GAA5340743.1"/>
    </source>
</evidence>
<protein>
    <submittedName>
        <fullName evidence="3">Proline racemase family protein</fullName>
    </submittedName>
</protein>
<accession>A0ABP9U3W8</accession>
<dbReference type="InterPro" id="IPR008794">
    <property type="entry name" value="Pro_racemase_fam"/>
</dbReference>
<keyword evidence="4" id="KW-1185">Reference proteome</keyword>
<evidence type="ECO:0000256" key="1">
    <source>
        <dbReference type="ARBA" id="ARBA00007529"/>
    </source>
</evidence>
<dbReference type="Pfam" id="PF05544">
    <property type="entry name" value="Pro_racemase"/>
    <property type="match status" value="1"/>
</dbReference>
<feature type="region of interest" description="Disordered" evidence="2">
    <location>
        <begin position="301"/>
        <end position="323"/>
    </location>
</feature>
<evidence type="ECO:0000256" key="2">
    <source>
        <dbReference type="SAM" id="MobiDB-lite"/>
    </source>
</evidence>
<evidence type="ECO:0000313" key="4">
    <source>
        <dbReference type="Proteomes" id="UP001498935"/>
    </source>
</evidence>
<name>A0ABP9U3W8_9MICO</name>
<dbReference type="PANTHER" id="PTHR33442:SF1">
    <property type="entry name" value="TRANS-3-HYDROXY-L-PROLINE DEHYDRATASE"/>
    <property type="match status" value="1"/>
</dbReference>
<reference evidence="3 4" key="1">
    <citation type="submission" date="2024-02" db="EMBL/GenBank/DDBJ databases">
        <title>Characterization of antibiotic resistant novel bacterial strains and their environmental applications.</title>
        <authorList>
            <person name="Manzoor S."/>
            <person name="Abbas S."/>
            <person name="Arshad M."/>
            <person name="Li W.J."/>
            <person name="Ahmed I."/>
        </authorList>
    </citation>
    <scope>NUCLEOTIDE SEQUENCE [LARGE SCALE GENOMIC DNA]</scope>
    <source>
        <strain evidence="3 4">KACC 15558</strain>
    </source>
</reference>
<dbReference type="Proteomes" id="UP001498935">
    <property type="component" value="Unassembled WGS sequence"/>
</dbReference>
<dbReference type="PIRSF" id="PIRSF029792">
    <property type="entry name" value="Pro_racemase"/>
    <property type="match status" value="1"/>
</dbReference>
<dbReference type="Gene3D" id="3.10.310.10">
    <property type="entry name" value="Diaminopimelate Epimerase, Chain A, domain 1"/>
    <property type="match status" value="2"/>
</dbReference>
<comment type="similarity">
    <text evidence="1">Belongs to the proline racemase family.</text>
</comment>
<dbReference type="EMBL" id="BAABNP010000006">
    <property type="protein sequence ID" value="GAA5340743.1"/>
    <property type="molecule type" value="Genomic_DNA"/>
</dbReference>
<dbReference type="SFLD" id="SFLDS00028">
    <property type="entry name" value="Proline_Racemase"/>
    <property type="match status" value="1"/>
</dbReference>
<gene>
    <name evidence="3" type="ORF">KACC15558_17830</name>
</gene>
<comment type="caution">
    <text evidence="3">The sequence shown here is derived from an EMBL/GenBank/DDBJ whole genome shotgun (WGS) entry which is preliminary data.</text>
</comment>
<dbReference type="PANTHER" id="PTHR33442">
    <property type="entry name" value="TRANS-3-HYDROXY-L-PROLINE DEHYDRATASE"/>
    <property type="match status" value="1"/>
</dbReference>
<dbReference type="SUPFAM" id="SSF54506">
    <property type="entry name" value="Diaminopimelate epimerase-like"/>
    <property type="match status" value="1"/>
</dbReference>
<organism evidence="3 4">
    <name type="scientific">Brevibacterium ammoniilyticum</name>
    <dbReference type="NCBI Taxonomy" id="1046555"/>
    <lineage>
        <taxon>Bacteria</taxon>
        <taxon>Bacillati</taxon>
        <taxon>Actinomycetota</taxon>
        <taxon>Actinomycetes</taxon>
        <taxon>Micrococcales</taxon>
        <taxon>Brevibacteriaceae</taxon>
        <taxon>Brevibacterium</taxon>
    </lineage>
</organism>
<sequence>MTCTTIDYHTAGEPFRIVAAPPVGIPGDTVADRRARAIAGSEVDDLRRLLCFEPRGHADMYGGFLTPPDDEGADFGVLFWHKDGFSTACGHGTIALGAWAIESGRVAPDPSGVTEVVIDVPSGRVRAAVRTDENGLFESVDFVNVPSRLVATGVAVDTSRGRVEVDLAWGGALYACADADRLGLVVEPGALGDLIAVGREVKAGLSGHPLTVHPNDERLSGVYGTIFVDRLGLTDEGELHQRNVTIFADGQVDRSPCGSGTAARVAALWASGELDADQVLVHDSIVGTRFRARVQSVVGDTDGGLSTADGNAGPGSGNPSVGHWGSVVPVVTGTAHKFAECTFSVDDRDDLVPGFVLR</sequence>
<dbReference type="RefSeq" id="WP_342038009.1">
    <property type="nucleotide sequence ID" value="NZ_BAABBK010000005.1"/>
</dbReference>
<proteinExistence type="inferred from homology"/>